<sequence>MTRTVVYGSALVAVVAATAMTLTAILSPRWVSYTVPAPAGGTVTDTIGLHHRCASSTGRCLPFPDEARCQAGGSEGRAFCSMWRSAGFLMNLAAVAELATVVGFLAVMAGGKVKRQGGWKVLGGMLGAVAAAELVGMAVVAYLFDHNELFLVPGYRLDSSWYLCMLSAAVALLAAAGLAISAFVLPPEDGYQLLSDPSGV</sequence>
<dbReference type="Proteomes" id="UP000289323">
    <property type="component" value="Unassembled WGS sequence"/>
</dbReference>
<evidence type="ECO:0000313" key="3">
    <source>
        <dbReference type="Proteomes" id="UP000289323"/>
    </source>
</evidence>
<gene>
    <name evidence="2" type="ORF">TT172_LOCUS4400</name>
</gene>
<keyword evidence="1" id="KW-1133">Transmembrane helix</keyword>
<accession>A0A3S4ASL6</accession>
<protein>
    <submittedName>
        <fullName evidence="2">5694e39c-5271-435a-a649-dba11c1f462f</fullName>
    </submittedName>
</protein>
<evidence type="ECO:0000313" key="2">
    <source>
        <dbReference type="EMBL" id="SPQ21981.1"/>
    </source>
</evidence>
<dbReference type="AlphaFoldDB" id="A0A3S4ASL6"/>
<feature type="transmembrane region" description="Helical" evidence="1">
    <location>
        <begin position="121"/>
        <end position="144"/>
    </location>
</feature>
<name>A0A3S4ASL6_9PEZI</name>
<reference evidence="2 3" key="1">
    <citation type="submission" date="2018-04" db="EMBL/GenBank/DDBJ databases">
        <authorList>
            <person name="Huttner S."/>
            <person name="Dainat J."/>
        </authorList>
    </citation>
    <scope>NUCLEOTIDE SEQUENCE [LARGE SCALE GENOMIC DNA]</scope>
</reference>
<feature type="transmembrane region" description="Helical" evidence="1">
    <location>
        <begin position="88"/>
        <end position="109"/>
    </location>
</feature>
<dbReference type="EMBL" id="OUUZ01000008">
    <property type="protein sequence ID" value="SPQ21981.1"/>
    <property type="molecule type" value="Genomic_DNA"/>
</dbReference>
<proteinExistence type="predicted"/>
<keyword evidence="1" id="KW-0472">Membrane</keyword>
<feature type="transmembrane region" description="Helical" evidence="1">
    <location>
        <begin position="5"/>
        <end position="26"/>
    </location>
</feature>
<feature type="transmembrane region" description="Helical" evidence="1">
    <location>
        <begin position="160"/>
        <end position="185"/>
    </location>
</feature>
<evidence type="ECO:0000256" key="1">
    <source>
        <dbReference type="SAM" id="Phobius"/>
    </source>
</evidence>
<keyword evidence="1" id="KW-0812">Transmembrane</keyword>
<organism evidence="2 3">
    <name type="scientific">Thermothielavioides terrestris</name>
    <dbReference type="NCBI Taxonomy" id="2587410"/>
    <lineage>
        <taxon>Eukaryota</taxon>
        <taxon>Fungi</taxon>
        <taxon>Dikarya</taxon>
        <taxon>Ascomycota</taxon>
        <taxon>Pezizomycotina</taxon>
        <taxon>Sordariomycetes</taxon>
        <taxon>Sordariomycetidae</taxon>
        <taxon>Sordariales</taxon>
        <taxon>Chaetomiaceae</taxon>
        <taxon>Thermothielavioides</taxon>
    </lineage>
</organism>